<feature type="domain" description="Enoyl reductase (ER)" evidence="5">
    <location>
        <begin position="12"/>
        <end position="363"/>
    </location>
</feature>
<reference evidence="7" key="1">
    <citation type="submission" date="2017-02" db="EMBL/GenBank/DDBJ databases">
        <authorList>
            <person name="Varghese N."/>
            <person name="Submissions S."/>
        </authorList>
    </citation>
    <scope>NUCLEOTIDE SEQUENCE [LARGE SCALE GENOMIC DNA]</scope>
    <source>
        <strain evidence="7">ATCC 27094</strain>
    </source>
</reference>
<dbReference type="InterPro" id="IPR002328">
    <property type="entry name" value="ADH_Zn_CS"/>
</dbReference>
<evidence type="ECO:0000313" key="6">
    <source>
        <dbReference type="EMBL" id="SJZ73095.1"/>
    </source>
</evidence>
<keyword evidence="7" id="KW-1185">Reference proteome</keyword>
<evidence type="ECO:0000256" key="4">
    <source>
        <dbReference type="RuleBase" id="RU361277"/>
    </source>
</evidence>
<dbReference type="InterPro" id="IPR050129">
    <property type="entry name" value="Zn_alcohol_dh"/>
</dbReference>
<dbReference type="STRING" id="225324.SAMN02745126_02065"/>
<evidence type="ECO:0000259" key="5">
    <source>
        <dbReference type="SMART" id="SM00829"/>
    </source>
</evidence>
<evidence type="ECO:0000256" key="3">
    <source>
        <dbReference type="ARBA" id="ARBA00023002"/>
    </source>
</evidence>
<organism evidence="6 7">
    <name type="scientific">Enhydrobacter aerosaccus</name>
    <dbReference type="NCBI Taxonomy" id="225324"/>
    <lineage>
        <taxon>Bacteria</taxon>
        <taxon>Pseudomonadati</taxon>
        <taxon>Pseudomonadota</taxon>
        <taxon>Alphaproteobacteria</taxon>
        <taxon>Hyphomicrobiales</taxon>
        <taxon>Enhydrobacter</taxon>
    </lineage>
</organism>
<dbReference type="GO" id="GO:0008270">
    <property type="term" value="F:zinc ion binding"/>
    <property type="evidence" value="ECO:0007669"/>
    <property type="project" value="InterPro"/>
</dbReference>
<dbReference type="InterPro" id="IPR013149">
    <property type="entry name" value="ADH-like_C"/>
</dbReference>
<keyword evidence="2 4" id="KW-0862">Zinc</keyword>
<dbReference type="PANTHER" id="PTHR43401">
    <property type="entry name" value="L-THREONINE 3-DEHYDROGENASE"/>
    <property type="match status" value="1"/>
</dbReference>
<keyword evidence="3" id="KW-0560">Oxidoreductase</keyword>
<dbReference type="Gene3D" id="3.40.50.720">
    <property type="entry name" value="NAD(P)-binding Rossmann-like Domain"/>
    <property type="match status" value="1"/>
</dbReference>
<keyword evidence="1 4" id="KW-0479">Metal-binding</keyword>
<dbReference type="InterPro" id="IPR036291">
    <property type="entry name" value="NAD(P)-bd_dom_sf"/>
</dbReference>
<evidence type="ECO:0000256" key="2">
    <source>
        <dbReference type="ARBA" id="ARBA00022833"/>
    </source>
</evidence>
<dbReference type="PANTHER" id="PTHR43401:SF2">
    <property type="entry name" value="L-THREONINE 3-DEHYDROGENASE"/>
    <property type="match status" value="1"/>
</dbReference>
<protein>
    <submittedName>
        <fullName evidence="6">D-arabinose 1-dehydrogenase, Zn-dependent alcohol dehydrogenase family</fullName>
    </submittedName>
</protein>
<dbReference type="SUPFAM" id="SSF50129">
    <property type="entry name" value="GroES-like"/>
    <property type="match status" value="1"/>
</dbReference>
<dbReference type="Proteomes" id="UP000190092">
    <property type="component" value="Unassembled WGS sequence"/>
</dbReference>
<dbReference type="PROSITE" id="PS00059">
    <property type="entry name" value="ADH_ZINC"/>
    <property type="match status" value="1"/>
</dbReference>
<dbReference type="GO" id="GO:0016616">
    <property type="term" value="F:oxidoreductase activity, acting on the CH-OH group of donors, NAD or NADP as acceptor"/>
    <property type="evidence" value="ECO:0007669"/>
    <property type="project" value="UniProtKB-ARBA"/>
</dbReference>
<dbReference type="SMART" id="SM00829">
    <property type="entry name" value="PKS_ER"/>
    <property type="match status" value="1"/>
</dbReference>
<dbReference type="AlphaFoldDB" id="A0A1T4N259"/>
<evidence type="ECO:0000313" key="7">
    <source>
        <dbReference type="Proteomes" id="UP000190092"/>
    </source>
</evidence>
<accession>A0A1T4N259</accession>
<dbReference type="EMBL" id="FUWJ01000002">
    <property type="protein sequence ID" value="SJZ73095.1"/>
    <property type="molecule type" value="Genomic_DNA"/>
</dbReference>
<dbReference type="InterPro" id="IPR020843">
    <property type="entry name" value="ER"/>
</dbReference>
<gene>
    <name evidence="6" type="ORF">SAMN02745126_02065</name>
</gene>
<dbReference type="InterPro" id="IPR013154">
    <property type="entry name" value="ADH-like_N"/>
</dbReference>
<proteinExistence type="inferred from homology"/>
<name>A0A1T4N259_9HYPH</name>
<evidence type="ECO:0000256" key="1">
    <source>
        <dbReference type="ARBA" id="ARBA00022723"/>
    </source>
</evidence>
<dbReference type="Gene3D" id="3.90.180.10">
    <property type="entry name" value="Medium-chain alcohol dehydrogenases, catalytic domain"/>
    <property type="match status" value="1"/>
</dbReference>
<dbReference type="InterPro" id="IPR011032">
    <property type="entry name" value="GroES-like_sf"/>
</dbReference>
<dbReference type="SUPFAM" id="SSF51735">
    <property type="entry name" value="NAD(P)-binding Rossmann-fold domains"/>
    <property type="match status" value="1"/>
</dbReference>
<dbReference type="Pfam" id="PF00107">
    <property type="entry name" value="ADH_zinc_N"/>
    <property type="match status" value="1"/>
</dbReference>
<sequence length="369" mass="39832">MSATGRVALFRGPRQPFDMAEMPVPEPRPGAVLVRVRIANICGSDLHAWRGDFRLAGLGGKLPTVLGHEMTGTIAALGRDVDRDSNGEPLHEGDHVVFAYFTGCGHCPSCLRGRRAACDHIDMAMTGDATEWPHFVGGYGEYFYVKPGSTIYKVPPKLPLEIVAGANCALAQVIAGFERANLSFDETVVIQGAGGLGLYATAVAKAFGARLVVVLDAISDRLAMAKRFGADVTINIAEETDEKSRVNQVKALTDGRGADIVMELVGRADVVPEGIRMLAQFGRYVGIGNINAGQSHPFDPSRLVMTNKSMLGVALYEPYTLGKALRFLERNRDRLPLDQLLSAKFPLDQINEAFAQADRRAVLRASLVP</sequence>
<comment type="cofactor">
    <cofactor evidence="4">
        <name>Zn(2+)</name>
        <dbReference type="ChEBI" id="CHEBI:29105"/>
    </cofactor>
</comment>
<comment type="similarity">
    <text evidence="4">Belongs to the zinc-containing alcohol dehydrogenase family.</text>
</comment>
<dbReference type="Pfam" id="PF08240">
    <property type="entry name" value="ADH_N"/>
    <property type="match status" value="1"/>
</dbReference>
<dbReference type="CDD" id="cd08231">
    <property type="entry name" value="MDR_TM0436_like"/>
    <property type="match status" value="1"/>
</dbReference>